<keyword evidence="2" id="KW-0645">Protease</keyword>
<dbReference type="RefSeq" id="WP_169565742.1">
    <property type="nucleotide sequence ID" value="NZ_JAAXYH010000020.1"/>
</dbReference>
<feature type="domain" description="Retropepsin-like aspartic endopeptidase" evidence="1">
    <location>
        <begin position="8"/>
        <end position="143"/>
    </location>
</feature>
<dbReference type="GO" id="GO:0008233">
    <property type="term" value="F:peptidase activity"/>
    <property type="evidence" value="ECO:0007669"/>
    <property type="project" value="UniProtKB-KW"/>
</dbReference>
<evidence type="ECO:0000259" key="1">
    <source>
        <dbReference type="Pfam" id="PF05618"/>
    </source>
</evidence>
<name>A0A972JPA7_9GAMM</name>
<evidence type="ECO:0000313" key="3">
    <source>
        <dbReference type="Proteomes" id="UP000737113"/>
    </source>
</evidence>
<dbReference type="GO" id="GO:0006508">
    <property type="term" value="P:proteolysis"/>
    <property type="evidence" value="ECO:0007669"/>
    <property type="project" value="UniProtKB-KW"/>
</dbReference>
<dbReference type="Pfam" id="PF05618">
    <property type="entry name" value="Zn_protease"/>
    <property type="match status" value="1"/>
</dbReference>
<keyword evidence="3" id="KW-1185">Reference proteome</keyword>
<protein>
    <submittedName>
        <fullName evidence="2">ATP-dependent zinc protease</fullName>
    </submittedName>
</protein>
<dbReference type="InterPro" id="IPR021109">
    <property type="entry name" value="Peptidase_aspartic_dom_sf"/>
</dbReference>
<reference evidence="2" key="1">
    <citation type="submission" date="2020-04" db="EMBL/GenBank/DDBJ databases">
        <title>Description of Shewanella salipaludis sp. nov., isolated from a salt marsh.</title>
        <authorList>
            <person name="Park S."/>
            <person name="Yoon J.-H."/>
        </authorList>
    </citation>
    <scope>NUCLEOTIDE SEQUENCE</scope>
    <source>
        <strain evidence="2">SHSM-M6</strain>
    </source>
</reference>
<dbReference type="Proteomes" id="UP000737113">
    <property type="component" value="Unassembled WGS sequence"/>
</dbReference>
<dbReference type="AlphaFoldDB" id="A0A972JPA7"/>
<gene>
    <name evidence="2" type="ORF">HC757_17705</name>
</gene>
<dbReference type="Gene3D" id="2.40.70.10">
    <property type="entry name" value="Acid Proteases"/>
    <property type="match status" value="1"/>
</dbReference>
<dbReference type="SUPFAM" id="SSF50630">
    <property type="entry name" value="Acid proteases"/>
    <property type="match status" value="1"/>
</dbReference>
<proteinExistence type="predicted"/>
<accession>A0A972JPA7</accession>
<dbReference type="PANTHER" id="PTHR38037">
    <property type="entry name" value="ZN_PROTEASE DOMAIN-CONTAINING PROTEIN"/>
    <property type="match status" value="1"/>
</dbReference>
<keyword evidence="2" id="KW-0378">Hydrolase</keyword>
<dbReference type="PANTHER" id="PTHR38037:SF1">
    <property type="entry name" value="ATP-DEPENDENT ZINC PROTEASE DOMAIN-CONTAINING PROTEIN-RELATED"/>
    <property type="match status" value="1"/>
</dbReference>
<sequence>MATETLPVIGWREWGVFPDIANEKIKIKVDTGAKTSCLHAFKIKPFQRNECPWVRVWLHPEQHSDRAVICEFPVHDRRQVSDSGGHKQLRYVVKTRLFLGPHQFELELTLTNRDNMKFRMLLGRRALDGRFLIDPAASYLTGKPQPG</sequence>
<organism evidence="2 3">
    <name type="scientific">Shewanella salipaludis</name>
    <dbReference type="NCBI Taxonomy" id="2723052"/>
    <lineage>
        <taxon>Bacteria</taxon>
        <taxon>Pseudomonadati</taxon>
        <taxon>Pseudomonadota</taxon>
        <taxon>Gammaproteobacteria</taxon>
        <taxon>Alteromonadales</taxon>
        <taxon>Shewanellaceae</taxon>
        <taxon>Shewanella</taxon>
    </lineage>
</organism>
<comment type="caution">
    <text evidence="2">The sequence shown here is derived from an EMBL/GenBank/DDBJ whole genome shotgun (WGS) entry which is preliminary data.</text>
</comment>
<dbReference type="InterPro" id="IPR008503">
    <property type="entry name" value="Asp_endopeptidase"/>
</dbReference>
<evidence type="ECO:0000313" key="2">
    <source>
        <dbReference type="EMBL" id="NMH66996.1"/>
    </source>
</evidence>
<dbReference type="EMBL" id="JAAXYH010000020">
    <property type="protein sequence ID" value="NMH66996.1"/>
    <property type="molecule type" value="Genomic_DNA"/>
</dbReference>